<dbReference type="SUPFAM" id="SSF48264">
    <property type="entry name" value="Cytochrome P450"/>
    <property type="match status" value="1"/>
</dbReference>
<keyword evidence="2 7" id="KW-0349">Heme</keyword>
<evidence type="ECO:0000256" key="8">
    <source>
        <dbReference type="RuleBase" id="RU000461"/>
    </source>
</evidence>
<evidence type="ECO:0000256" key="5">
    <source>
        <dbReference type="ARBA" id="ARBA00023004"/>
    </source>
</evidence>
<dbReference type="InterPro" id="IPR002401">
    <property type="entry name" value="Cyt_P450_E_grp-I"/>
</dbReference>
<dbReference type="GO" id="GO:0005506">
    <property type="term" value="F:iron ion binding"/>
    <property type="evidence" value="ECO:0007669"/>
    <property type="project" value="InterPro"/>
</dbReference>
<dbReference type="InterPro" id="IPR036396">
    <property type="entry name" value="Cyt_P450_sf"/>
</dbReference>
<dbReference type="PANTHER" id="PTHR24291">
    <property type="entry name" value="CYTOCHROME P450 FAMILY 4"/>
    <property type="match status" value="1"/>
</dbReference>
<comment type="similarity">
    <text evidence="1 8">Belongs to the cytochrome P450 family.</text>
</comment>
<dbReference type="PANTHER" id="PTHR24291:SF50">
    <property type="entry name" value="BIFUNCTIONAL ALBAFLAVENONE MONOOXYGENASE_TERPENE SYNTHASE"/>
    <property type="match status" value="1"/>
</dbReference>
<protein>
    <submittedName>
        <fullName evidence="10">Cytochrome P450</fullName>
    </submittedName>
</protein>
<feature type="binding site" description="axial binding residue" evidence="7">
    <location>
        <position position="454"/>
    </location>
    <ligand>
        <name>heme</name>
        <dbReference type="ChEBI" id="CHEBI:30413"/>
    </ligand>
    <ligandPart>
        <name>Fe</name>
        <dbReference type="ChEBI" id="CHEBI:18248"/>
    </ligandPart>
</feature>
<evidence type="ECO:0000256" key="4">
    <source>
        <dbReference type="ARBA" id="ARBA00023002"/>
    </source>
</evidence>
<evidence type="ECO:0000256" key="9">
    <source>
        <dbReference type="SAM" id="Phobius"/>
    </source>
</evidence>
<proteinExistence type="inferred from homology"/>
<dbReference type="EMBL" id="JAOPGA020001767">
    <property type="protein sequence ID" value="KAL0491160.1"/>
    <property type="molecule type" value="Genomic_DNA"/>
</dbReference>
<evidence type="ECO:0000256" key="2">
    <source>
        <dbReference type="ARBA" id="ARBA00022617"/>
    </source>
</evidence>
<dbReference type="AlphaFoldDB" id="A0AAW2ZQT9"/>
<dbReference type="Gene3D" id="1.10.630.10">
    <property type="entry name" value="Cytochrome P450"/>
    <property type="match status" value="1"/>
</dbReference>
<evidence type="ECO:0000256" key="6">
    <source>
        <dbReference type="ARBA" id="ARBA00023033"/>
    </source>
</evidence>
<dbReference type="PRINTS" id="PR00385">
    <property type="entry name" value="P450"/>
</dbReference>
<evidence type="ECO:0000313" key="11">
    <source>
        <dbReference type="Proteomes" id="UP001431209"/>
    </source>
</evidence>
<keyword evidence="3 7" id="KW-0479">Metal-binding</keyword>
<feature type="transmembrane region" description="Helical" evidence="9">
    <location>
        <begin position="6"/>
        <end position="23"/>
    </location>
</feature>
<dbReference type="Pfam" id="PF00067">
    <property type="entry name" value="p450"/>
    <property type="match status" value="1"/>
</dbReference>
<accession>A0AAW2ZQT9</accession>
<evidence type="ECO:0000256" key="7">
    <source>
        <dbReference type="PIRSR" id="PIRSR602401-1"/>
    </source>
</evidence>
<comment type="cofactor">
    <cofactor evidence="7">
        <name>heme</name>
        <dbReference type="ChEBI" id="CHEBI:30413"/>
    </cofactor>
</comment>
<sequence length="509" mass="58096">MIIPVVLTLVAIPIVLYAIIKYIEYNARRSIINIHTKKPIDNMVGLIPSFGMFLSKQHTSFGRYETTKEFNYKPFLSFLGTNVLLNVSQPELAKKVLLNWRLYEKMKPDVTPDLKRVTGHSVVFANGEDWKAQRQIMNPAFFNVDRFANQFSIVTKECLRVMSEMLKTEETLPIPSLMTALTLDILGVTTFGHDFNYLREACLPPSKIPSESALNIKAYEYVMTNMVTVSKILLQGSYKSLAKKESIEFDSSLKRLEDLMSSMIQKSRLRSKNQVVEENYTETLLDMMVAANDSDEGSKMDDALLRDNALVIFIAGHDTTSNTLCYALYSLCKYPETQTKLLQEIKDKVGMKSEPTVEQIDGMDYLNMFIKENLRLNGPLDNIPPKTLNEDAVLGDYQLKKGVSVAINSYAIHRNKQIWGQDAEEFRPERFSEAESKGRHSNAYIPFSAGPRTCMGNRFSLLEQKIFLVSLLQKFELSLPDQDYVCKPQSGDVMYFAARDLRLTFKKRE</sequence>
<keyword evidence="9" id="KW-0812">Transmembrane</keyword>
<evidence type="ECO:0000256" key="1">
    <source>
        <dbReference type="ARBA" id="ARBA00010617"/>
    </source>
</evidence>
<dbReference type="InterPro" id="IPR017972">
    <property type="entry name" value="Cyt_P450_CS"/>
</dbReference>
<dbReference type="GO" id="GO:0004497">
    <property type="term" value="F:monooxygenase activity"/>
    <property type="evidence" value="ECO:0007669"/>
    <property type="project" value="UniProtKB-KW"/>
</dbReference>
<evidence type="ECO:0000256" key="3">
    <source>
        <dbReference type="ARBA" id="ARBA00022723"/>
    </source>
</evidence>
<gene>
    <name evidence="10" type="ORF">AKO1_010008</name>
</gene>
<keyword evidence="11" id="KW-1185">Reference proteome</keyword>
<dbReference type="GO" id="GO:0016705">
    <property type="term" value="F:oxidoreductase activity, acting on paired donors, with incorporation or reduction of molecular oxygen"/>
    <property type="evidence" value="ECO:0007669"/>
    <property type="project" value="InterPro"/>
</dbReference>
<reference evidence="10 11" key="1">
    <citation type="submission" date="2024-03" db="EMBL/GenBank/DDBJ databases">
        <title>The Acrasis kona genome and developmental transcriptomes reveal deep origins of eukaryotic multicellular pathways.</title>
        <authorList>
            <person name="Sheikh S."/>
            <person name="Fu C.-J."/>
            <person name="Brown M.W."/>
            <person name="Baldauf S.L."/>
        </authorList>
    </citation>
    <scope>NUCLEOTIDE SEQUENCE [LARGE SCALE GENOMIC DNA]</scope>
    <source>
        <strain evidence="10 11">ATCC MYA-3509</strain>
    </source>
</reference>
<organism evidence="10 11">
    <name type="scientific">Acrasis kona</name>
    <dbReference type="NCBI Taxonomy" id="1008807"/>
    <lineage>
        <taxon>Eukaryota</taxon>
        <taxon>Discoba</taxon>
        <taxon>Heterolobosea</taxon>
        <taxon>Tetramitia</taxon>
        <taxon>Eutetramitia</taxon>
        <taxon>Acrasidae</taxon>
        <taxon>Acrasis</taxon>
    </lineage>
</organism>
<dbReference type="GO" id="GO:0020037">
    <property type="term" value="F:heme binding"/>
    <property type="evidence" value="ECO:0007669"/>
    <property type="project" value="InterPro"/>
</dbReference>
<dbReference type="PROSITE" id="PS00086">
    <property type="entry name" value="CYTOCHROME_P450"/>
    <property type="match status" value="1"/>
</dbReference>
<keyword evidence="4 8" id="KW-0560">Oxidoreductase</keyword>
<keyword evidence="9" id="KW-0472">Membrane</keyword>
<dbReference type="InterPro" id="IPR001128">
    <property type="entry name" value="Cyt_P450"/>
</dbReference>
<keyword evidence="6 8" id="KW-0503">Monooxygenase</keyword>
<keyword evidence="5 7" id="KW-0408">Iron</keyword>
<comment type="caution">
    <text evidence="10">The sequence shown here is derived from an EMBL/GenBank/DDBJ whole genome shotgun (WGS) entry which is preliminary data.</text>
</comment>
<dbReference type="InterPro" id="IPR050196">
    <property type="entry name" value="Cytochrome_P450_Monoox"/>
</dbReference>
<dbReference type="Proteomes" id="UP001431209">
    <property type="component" value="Unassembled WGS sequence"/>
</dbReference>
<dbReference type="PRINTS" id="PR00463">
    <property type="entry name" value="EP450I"/>
</dbReference>
<name>A0AAW2ZQT9_9EUKA</name>
<keyword evidence="9" id="KW-1133">Transmembrane helix</keyword>
<evidence type="ECO:0000313" key="10">
    <source>
        <dbReference type="EMBL" id="KAL0491160.1"/>
    </source>
</evidence>